<organism evidence="3">
    <name type="scientific">Schizophyllum commune (strain H4-8 / FGSC 9210)</name>
    <name type="common">Split gill fungus</name>
    <dbReference type="NCBI Taxonomy" id="578458"/>
    <lineage>
        <taxon>Eukaryota</taxon>
        <taxon>Fungi</taxon>
        <taxon>Dikarya</taxon>
        <taxon>Basidiomycota</taxon>
        <taxon>Agaricomycotina</taxon>
        <taxon>Agaricomycetes</taxon>
        <taxon>Agaricomycetidae</taxon>
        <taxon>Agaricales</taxon>
        <taxon>Schizophyllaceae</taxon>
        <taxon>Schizophyllum</taxon>
    </lineage>
</organism>
<dbReference type="Gene3D" id="2.60.40.640">
    <property type="match status" value="1"/>
</dbReference>
<feature type="region of interest" description="Disordered" evidence="1">
    <location>
        <begin position="1"/>
        <end position="81"/>
    </location>
</feature>
<proteinExistence type="predicted"/>
<protein>
    <recommendedName>
        <fullName evidence="4">Arrestin-like N-terminal domain-containing protein</fullName>
    </recommendedName>
</protein>
<evidence type="ECO:0000313" key="2">
    <source>
        <dbReference type="EMBL" id="EFI96724.1"/>
    </source>
</evidence>
<dbReference type="EMBL" id="GL377306">
    <property type="protein sequence ID" value="EFI96724.1"/>
    <property type="molecule type" value="Genomic_DNA"/>
</dbReference>
<dbReference type="VEuPathDB" id="FungiDB:SCHCODRAFT_02627142"/>
<dbReference type="OMA" id="LAYRENI"/>
<name>D8Q426_SCHCM</name>
<reference evidence="2 3" key="1">
    <citation type="journal article" date="2010" name="Nat. Biotechnol.">
        <title>Genome sequence of the model mushroom Schizophyllum commune.</title>
        <authorList>
            <person name="Ohm R.A."/>
            <person name="de Jong J.F."/>
            <person name="Lugones L.G."/>
            <person name="Aerts A."/>
            <person name="Kothe E."/>
            <person name="Stajich J.E."/>
            <person name="de Vries R.P."/>
            <person name="Record E."/>
            <person name="Levasseur A."/>
            <person name="Baker S.E."/>
            <person name="Bartholomew K.A."/>
            <person name="Coutinho P.M."/>
            <person name="Erdmann S."/>
            <person name="Fowler T.J."/>
            <person name="Gathman A.C."/>
            <person name="Lombard V."/>
            <person name="Henrissat B."/>
            <person name="Knabe N."/>
            <person name="Kuees U."/>
            <person name="Lilly W.W."/>
            <person name="Lindquist E."/>
            <person name="Lucas S."/>
            <person name="Magnuson J.K."/>
            <person name="Piumi F."/>
            <person name="Raudaskoski M."/>
            <person name="Salamov A."/>
            <person name="Schmutz J."/>
            <person name="Schwarze F.W.M.R."/>
            <person name="vanKuyk P.A."/>
            <person name="Horton J.S."/>
            <person name="Grigoriev I.V."/>
            <person name="Woesten H.A.B."/>
        </authorList>
    </citation>
    <scope>NUCLEOTIDE SEQUENCE [LARGE SCALE GENOMIC DNA]</scope>
    <source>
        <strain evidence="3">H4-8 / FGSC 9210</strain>
    </source>
</reference>
<evidence type="ECO:0000256" key="1">
    <source>
        <dbReference type="SAM" id="MobiDB-lite"/>
    </source>
</evidence>
<dbReference type="InterPro" id="IPR014752">
    <property type="entry name" value="Arrestin-like_C"/>
</dbReference>
<dbReference type="eggNOG" id="ENOG502SMYY">
    <property type="taxonomic scope" value="Eukaryota"/>
</dbReference>
<dbReference type="HOGENOM" id="CLU_025691_0_0_1"/>
<evidence type="ECO:0008006" key="4">
    <source>
        <dbReference type="Google" id="ProtNLM"/>
    </source>
</evidence>
<accession>D8Q426</accession>
<keyword evidence="3" id="KW-1185">Reference proteome</keyword>
<sequence>MSSGSVSFVRPSTAPAGRANNVRRLFSRSGPGRPHGLPLPPGLHDDAEEDVDGRDEEDQGGLPGYAERAPTPPPSFNSAPREYTLHMTHKKRVWASLKLVSHAPASRSAGDAPAFMEGNPIKGTMTLDLDSAEPITKVYIEISGRYLNDRYPYRQDFTFLSLTQNLWTSSDGDPNQSGDQRFRGKLKGYYRWPFAVELPTRMAVPHDLQSGPATEAIRLPPTFLEKDVPASIYYYFEAVIVRGGLFRHHHKISTMFFYHPRVQPPPASELRQLAYRTRSSILGPEEDPSGYLTRKVKTRGTLYGKRDVFTSISLSLALPLSYTRGTVIPCSLTISCPDAPALDALARPAHLFVHLQRRLSMRVAAPAGHRRIMPTAPPMPADQTAPISRAVWWPAATATGGQRATFRGEIWLPRNLKPSFAIPYFSIDPIGGAGLLSAEAMQFQYSVVLLPLSASFYVPEEKGVLLEEPVEIATVPPVGPKARRYAPSATADRPPGGM</sequence>
<feature type="compositionally biased region" description="Acidic residues" evidence="1">
    <location>
        <begin position="46"/>
        <end position="59"/>
    </location>
</feature>
<gene>
    <name evidence="2" type="ORF">SCHCODRAFT_234669</name>
</gene>
<dbReference type="AlphaFoldDB" id="D8Q426"/>
<dbReference type="Proteomes" id="UP000007431">
    <property type="component" value="Unassembled WGS sequence"/>
</dbReference>
<evidence type="ECO:0000313" key="3">
    <source>
        <dbReference type="Proteomes" id="UP000007431"/>
    </source>
</evidence>
<dbReference type="InParanoid" id="D8Q426"/>
<feature type="compositionally biased region" description="Low complexity" evidence="1">
    <location>
        <begin position="27"/>
        <end position="36"/>
    </location>
</feature>